<dbReference type="AlphaFoldDB" id="A0A7K2IRM1"/>
<organism evidence="2 3">
    <name type="scientific">Nocardiopsis alba</name>
    <dbReference type="NCBI Taxonomy" id="53437"/>
    <lineage>
        <taxon>Bacteria</taxon>
        <taxon>Bacillati</taxon>
        <taxon>Actinomycetota</taxon>
        <taxon>Actinomycetes</taxon>
        <taxon>Streptosporangiales</taxon>
        <taxon>Nocardiopsidaceae</taxon>
        <taxon>Nocardiopsis</taxon>
    </lineage>
</organism>
<dbReference type="Pfam" id="PF13560">
    <property type="entry name" value="HTH_31"/>
    <property type="match status" value="1"/>
</dbReference>
<dbReference type="PANTHER" id="PTHR47691">
    <property type="entry name" value="REGULATOR-RELATED"/>
    <property type="match status" value="1"/>
</dbReference>
<dbReference type="SMART" id="SM00530">
    <property type="entry name" value="HTH_XRE"/>
    <property type="match status" value="1"/>
</dbReference>
<dbReference type="Pfam" id="PF13191">
    <property type="entry name" value="AAA_16"/>
    <property type="match status" value="1"/>
</dbReference>
<dbReference type="SUPFAM" id="SSF47413">
    <property type="entry name" value="lambda repressor-like DNA-binding domains"/>
    <property type="match status" value="1"/>
</dbReference>
<dbReference type="EMBL" id="WWHY01000001">
    <property type="protein sequence ID" value="MYR32620.1"/>
    <property type="molecule type" value="Genomic_DNA"/>
</dbReference>
<feature type="domain" description="HTH cro/C1-type" evidence="1">
    <location>
        <begin position="14"/>
        <end position="72"/>
    </location>
</feature>
<dbReference type="InterPro" id="IPR027417">
    <property type="entry name" value="P-loop_NTPase"/>
</dbReference>
<evidence type="ECO:0000313" key="2">
    <source>
        <dbReference type="EMBL" id="MYR32620.1"/>
    </source>
</evidence>
<evidence type="ECO:0000259" key="1">
    <source>
        <dbReference type="PROSITE" id="PS50943"/>
    </source>
</evidence>
<reference evidence="2 3" key="1">
    <citation type="journal article" date="2019" name="Nat. Commun.">
        <title>The antimicrobial potential of Streptomyces from insect microbiomes.</title>
        <authorList>
            <person name="Chevrette M.G."/>
            <person name="Carlson C.M."/>
            <person name="Ortega H.E."/>
            <person name="Thomas C."/>
            <person name="Ananiev G.E."/>
            <person name="Barns K.J."/>
            <person name="Book A.J."/>
            <person name="Cagnazzo J."/>
            <person name="Carlos C."/>
            <person name="Flanigan W."/>
            <person name="Grubbs K.J."/>
            <person name="Horn H.A."/>
            <person name="Hoffmann F.M."/>
            <person name="Klassen J.L."/>
            <person name="Knack J.J."/>
            <person name="Lewin G.R."/>
            <person name="McDonald B.R."/>
            <person name="Muller L."/>
            <person name="Melo W.G.P."/>
            <person name="Pinto-Tomas A.A."/>
            <person name="Schmitz A."/>
            <person name="Wendt-Pienkowski E."/>
            <person name="Wildman S."/>
            <person name="Zhao M."/>
            <person name="Zhang F."/>
            <person name="Bugni T.S."/>
            <person name="Andes D.R."/>
            <person name="Pupo M.T."/>
            <person name="Currie C.R."/>
        </authorList>
    </citation>
    <scope>NUCLEOTIDE SEQUENCE [LARGE SCALE GENOMIC DNA]</scope>
    <source>
        <strain evidence="2 3">SID5840</strain>
    </source>
</reference>
<name>A0A7K2IRM1_9ACTN</name>
<dbReference type="GO" id="GO:0003677">
    <property type="term" value="F:DNA binding"/>
    <property type="evidence" value="ECO:0007669"/>
    <property type="project" value="InterPro"/>
</dbReference>
<dbReference type="Proteomes" id="UP000467124">
    <property type="component" value="Unassembled WGS sequence"/>
</dbReference>
<dbReference type="PANTHER" id="PTHR47691:SF3">
    <property type="entry name" value="HTH-TYPE TRANSCRIPTIONAL REGULATOR RV0890C-RELATED"/>
    <property type="match status" value="1"/>
</dbReference>
<dbReference type="SUPFAM" id="SSF52540">
    <property type="entry name" value="P-loop containing nucleoside triphosphate hydrolases"/>
    <property type="match status" value="1"/>
</dbReference>
<comment type="caution">
    <text evidence="2">The sequence shown here is derived from an EMBL/GenBank/DDBJ whole genome shotgun (WGS) entry which is preliminary data.</text>
</comment>
<dbReference type="PROSITE" id="PS50943">
    <property type="entry name" value="HTH_CROC1"/>
    <property type="match status" value="1"/>
</dbReference>
<dbReference type="CDD" id="cd00093">
    <property type="entry name" value="HTH_XRE"/>
    <property type="match status" value="1"/>
</dbReference>
<protein>
    <submittedName>
        <fullName evidence="2">Helix-turn-helix domain-containing protein</fullName>
    </submittedName>
</protein>
<dbReference type="RefSeq" id="WP_161110812.1">
    <property type="nucleotide sequence ID" value="NZ_JBEYHW010000012.1"/>
</dbReference>
<accession>A0A7K2IRM1</accession>
<evidence type="ECO:0000313" key="3">
    <source>
        <dbReference type="Proteomes" id="UP000467124"/>
    </source>
</evidence>
<dbReference type="Gene3D" id="1.10.260.40">
    <property type="entry name" value="lambda repressor-like DNA-binding domains"/>
    <property type="match status" value="1"/>
</dbReference>
<sequence>MASRIENHRFGDLLRRHRSRIGFTQQELADFSTISVRAIRDLEHGRARHPRKDTVRLLARALRLNERDGADLLAAAGRRTGHPVDLSGPYAAEAPPPVPRTPILGRRNEADALATALASPGRRLVTVTGAPGVGKSRFAVEVARRCHRSGAIPVLWAMGTGHTPFSPCAEHGTGLGELVERAVEDLFSPFGVVDGGHRGLAALSRAVGDRPALLVLDEPRPGAPDPLALARLLRECSEMRVLAVAERPYGEPGEQVFPLAPLSPAAAIDVLLWHLRDTRIAPSPDPEDTACLAEICSLLDRLPGALVCAATWLTLYDPATLLSCLREDPLPFLTPLTGAGVSGPADALNRVATSCTPQEEVVLDLLCADIEGERTDDLARNGGLPIADCGRVLNGLITRGLVRCERGTGRSRVHALNLVRVLRARRVPGGLTVDGPVRIAV</sequence>
<gene>
    <name evidence="2" type="ORF">GTW20_10125</name>
</gene>
<proteinExistence type="predicted"/>
<dbReference type="Gene3D" id="3.40.50.300">
    <property type="entry name" value="P-loop containing nucleotide triphosphate hydrolases"/>
    <property type="match status" value="1"/>
</dbReference>
<dbReference type="InterPro" id="IPR010982">
    <property type="entry name" value="Lambda_DNA-bd_dom_sf"/>
</dbReference>
<dbReference type="InterPro" id="IPR041664">
    <property type="entry name" value="AAA_16"/>
</dbReference>
<dbReference type="InterPro" id="IPR001387">
    <property type="entry name" value="Cro/C1-type_HTH"/>
</dbReference>